<dbReference type="InterPro" id="IPR043129">
    <property type="entry name" value="ATPase_NBD"/>
</dbReference>
<gene>
    <name evidence="2" type="ORF">KSX_91340</name>
</gene>
<evidence type="ECO:0000313" key="2">
    <source>
        <dbReference type="EMBL" id="GHO50971.1"/>
    </source>
</evidence>
<dbReference type="AlphaFoldDB" id="A0A8J3IBK7"/>
<dbReference type="Pfam" id="PF00480">
    <property type="entry name" value="ROK"/>
    <property type="match status" value="1"/>
</dbReference>
<dbReference type="PANTHER" id="PTHR18964">
    <property type="entry name" value="ROK (REPRESSOR, ORF, KINASE) FAMILY"/>
    <property type="match status" value="1"/>
</dbReference>
<protein>
    <submittedName>
        <fullName evidence="2">Transcriptional regulator</fullName>
    </submittedName>
</protein>
<dbReference type="Proteomes" id="UP000612362">
    <property type="component" value="Unassembled WGS sequence"/>
</dbReference>
<dbReference type="Gene3D" id="3.30.420.40">
    <property type="match status" value="2"/>
</dbReference>
<dbReference type="InterPro" id="IPR000600">
    <property type="entry name" value="ROK"/>
</dbReference>
<dbReference type="InterPro" id="IPR036390">
    <property type="entry name" value="WH_DNA-bd_sf"/>
</dbReference>
<dbReference type="SUPFAM" id="SSF46785">
    <property type="entry name" value="Winged helix' DNA-binding domain"/>
    <property type="match status" value="1"/>
</dbReference>
<sequence length="415" mass="45022">MGTRPRTNGHYGGTSLKGLRRNNRGFVYRAIWDLKRVSRAELASVTGLHPATITHIVDELLADNMIVEVGSADPTIGRPRLQLQVHAEVAYVVGVSMTREAVSAALIDLGGAVSEVIQIDGLDLAEKQEYTVNRLRQAIEMLLEGAASTGRNVIGIGIGFPGPVDPATGQTYLTEAKGIREPLSFYLGARLAEYFKHPLYIDNDSNALALAEQYFGECHNVHDFVCINCGIGIGAGIVCNGDVYYGPYGNAGEIGHNVVDIDGVECVCGNRGCLTCYASIPAIIEQVATVLPHYPEPPTLNYIATLYREGHERVIEVVDRISRYLGLSIINIVNTLAPEVVVLSSHLEQLAPIIAQNIQVQMRHNLASPMHEHTQIVSSRLKYASLQGSAMLVIRQIYTSGSFHIHSDAALSSTK</sequence>
<evidence type="ECO:0000313" key="3">
    <source>
        <dbReference type="Proteomes" id="UP000612362"/>
    </source>
</evidence>
<dbReference type="SUPFAM" id="SSF53067">
    <property type="entry name" value="Actin-like ATPase domain"/>
    <property type="match status" value="1"/>
</dbReference>
<reference evidence="2" key="1">
    <citation type="submission" date="2020-10" db="EMBL/GenBank/DDBJ databases">
        <title>Taxonomic study of unclassified bacteria belonging to the class Ktedonobacteria.</title>
        <authorList>
            <person name="Yabe S."/>
            <person name="Wang C.M."/>
            <person name="Zheng Y."/>
            <person name="Sakai Y."/>
            <person name="Cavaletti L."/>
            <person name="Monciardini P."/>
            <person name="Donadio S."/>
        </authorList>
    </citation>
    <scope>NUCLEOTIDE SEQUENCE</scope>
    <source>
        <strain evidence="2">SOSP1-1</strain>
    </source>
</reference>
<evidence type="ECO:0000256" key="1">
    <source>
        <dbReference type="ARBA" id="ARBA00006479"/>
    </source>
</evidence>
<dbReference type="EMBL" id="BNJF01000010">
    <property type="protein sequence ID" value="GHO50971.1"/>
    <property type="molecule type" value="Genomic_DNA"/>
</dbReference>
<name>A0A8J3IBK7_9CHLR</name>
<organism evidence="2 3">
    <name type="scientific">Ktedonospora formicarum</name>
    <dbReference type="NCBI Taxonomy" id="2778364"/>
    <lineage>
        <taxon>Bacteria</taxon>
        <taxon>Bacillati</taxon>
        <taxon>Chloroflexota</taxon>
        <taxon>Ktedonobacteria</taxon>
        <taxon>Ktedonobacterales</taxon>
        <taxon>Ktedonobacteraceae</taxon>
        <taxon>Ktedonospora</taxon>
    </lineage>
</organism>
<accession>A0A8J3IBK7</accession>
<keyword evidence="3" id="KW-1185">Reference proteome</keyword>
<dbReference type="PANTHER" id="PTHR18964:SF149">
    <property type="entry name" value="BIFUNCTIONAL UDP-N-ACETYLGLUCOSAMINE 2-EPIMERASE_N-ACETYLMANNOSAMINE KINASE"/>
    <property type="match status" value="1"/>
</dbReference>
<dbReference type="RefSeq" id="WP_220199923.1">
    <property type="nucleotide sequence ID" value="NZ_BNJF01000010.1"/>
</dbReference>
<dbReference type="InterPro" id="IPR036388">
    <property type="entry name" value="WH-like_DNA-bd_sf"/>
</dbReference>
<comment type="similarity">
    <text evidence="1">Belongs to the ROK (NagC/XylR) family.</text>
</comment>
<comment type="caution">
    <text evidence="2">The sequence shown here is derived from an EMBL/GenBank/DDBJ whole genome shotgun (WGS) entry which is preliminary data.</text>
</comment>
<dbReference type="Gene3D" id="1.10.10.10">
    <property type="entry name" value="Winged helix-like DNA-binding domain superfamily/Winged helix DNA-binding domain"/>
    <property type="match status" value="1"/>
</dbReference>
<proteinExistence type="inferred from homology"/>